<dbReference type="InterPro" id="IPR001599">
    <property type="entry name" value="Macroglobln_a2"/>
</dbReference>
<dbReference type="PANTHER" id="PTHR40094:SF1">
    <property type="entry name" value="UBIQUITIN DOMAIN-CONTAINING PROTEIN"/>
    <property type="match status" value="1"/>
</dbReference>
<dbReference type="InterPro" id="IPR011625">
    <property type="entry name" value="A2M_N_BRD"/>
</dbReference>
<protein>
    <recommendedName>
        <fullName evidence="1">Alpha-2-macroglobulin domain-containing protein</fullName>
    </recommendedName>
</protein>
<proteinExistence type="predicted"/>
<reference evidence="2" key="1">
    <citation type="submission" date="2018-06" db="EMBL/GenBank/DDBJ databases">
        <authorList>
            <person name="Zhirakovskaya E."/>
        </authorList>
    </citation>
    <scope>NUCLEOTIDE SEQUENCE</scope>
</reference>
<dbReference type="InterPro" id="IPR047565">
    <property type="entry name" value="Alpha-macroglob_thiol-ester_cl"/>
</dbReference>
<feature type="non-terminal residue" evidence="2">
    <location>
        <position position="1"/>
    </location>
</feature>
<dbReference type="Gene3D" id="1.50.10.20">
    <property type="match status" value="1"/>
</dbReference>
<name>A0A3B0ULD4_9ZZZZ</name>
<gene>
    <name evidence="2" type="ORF">MNBD_BACTEROID07-856</name>
</gene>
<dbReference type="Pfam" id="PF07678">
    <property type="entry name" value="TED_complement"/>
    <property type="match status" value="1"/>
</dbReference>
<dbReference type="AlphaFoldDB" id="A0A3B0ULD4"/>
<dbReference type="GO" id="GO:0004866">
    <property type="term" value="F:endopeptidase inhibitor activity"/>
    <property type="evidence" value="ECO:0007669"/>
    <property type="project" value="InterPro"/>
</dbReference>
<dbReference type="InterPro" id="IPR051802">
    <property type="entry name" value="YfhM-like"/>
</dbReference>
<dbReference type="Pfam" id="PF00207">
    <property type="entry name" value="A2M"/>
    <property type="match status" value="1"/>
</dbReference>
<organism evidence="2">
    <name type="scientific">hydrothermal vent metagenome</name>
    <dbReference type="NCBI Taxonomy" id="652676"/>
    <lineage>
        <taxon>unclassified sequences</taxon>
        <taxon>metagenomes</taxon>
        <taxon>ecological metagenomes</taxon>
    </lineage>
</organism>
<dbReference type="Pfam" id="PF07703">
    <property type="entry name" value="A2M_BRD"/>
    <property type="match status" value="1"/>
</dbReference>
<feature type="non-terminal residue" evidence="2">
    <location>
        <position position="394"/>
    </location>
</feature>
<dbReference type="SMART" id="SM01419">
    <property type="entry name" value="Thiol-ester_cl"/>
    <property type="match status" value="1"/>
</dbReference>
<feature type="domain" description="Alpha-2-macroglobulin" evidence="1">
    <location>
        <begin position="124"/>
        <end position="212"/>
    </location>
</feature>
<dbReference type="GO" id="GO:0005615">
    <property type="term" value="C:extracellular space"/>
    <property type="evidence" value="ECO:0007669"/>
    <property type="project" value="InterPro"/>
</dbReference>
<evidence type="ECO:0000313" key="2">
    <source>
        <dbReference type="EMBL" id="VAW26067.1"/>
    </source>
</evidence>
<dbReference type="SUPFAM" id="SSF48239">
    <property type="entry name" value="Terpenoid cyclases/Protein prenyltransferases"/>
    <property type="match status" value="1"/>
</dbReference>
<dbReference type="SMART" id="SM01360">
    <property type="entry name" value="A2M"/>
    <property type="match status" value="1"/>
</dbReference>
<evidence type="ECO:0000259" key="1">
    <source>
        <dbReference type="SMART" id="SM01360"/>
    </source>
</evidence>
<sequence length="394" mass="44069">RSYGVVPVMVEDPETFLKPVIKMPDKIKPETTYQIKVSEDNNRKMTYVLAVVDEGLLDLTHFKTPSLHNYFYQKEALAVNTWDFYNDVIGAYGGRLSQVFAIGGGGTVQELSRKKLNRFKPVVTFLGPFTLQKGSHGQTHTLKMSNYIGSVRVMVVAGNAGAYGSAQKTVAVKQPLMVLASMPRTLVPGETLKLPVTIFAMEDNIKKVKLNVSVNNMFTVSRKQQEINFTNTGQKIAYVEVKVANREGVGKAVLKVSSGRETASYDIEISIRNPNQRVFHTESYSLEAGKTVKAKPQFIPGAIGTQMSFSVSKIPPINLEKRLQYLMRYPYGCIEQTVSSVFPQLYLDKLTSLSGKQQAEIENNIKNTIKRLNGFQTYSGAFTYWPDGRYPSDW</sequence>
<dbReference type="PANTHER" id="PTHR40094">
    <property type="entry name" value="ALPHA-2-MACROGLOBULIN HOMOLOG"/>
    <property type="match status" value="1"/>
</dbReference>
<dbReference type="EMBL" id="UOET01000003">
    <property type="protein sequence ID" value="VAW26067.1"/>
    <property type="molecule type" value="Genomic_DNA"/>
</dbReference>
<accession>A0A3B0ULD4</accession>
<dbReference type="InterPro" id="IPR008930">
    <property type="entry name" value="Terpenoid_cyclase/PrenylTrfase"/>
</dbReference>
<dbReference type="InterPro" id="IPR011626">
    <property type="entry name" value="Alpha-macroglobulin_TED"/>
</dbReference>